<dbReference type="GO" id="GO:0005886">
    <property type="term" value="C:plasma membrane"/>
    <property type="evidence" value="ECO:0007669"/>
    <property type="project" value="TreeGrafter"/>
</dbReference>
<evidence type="ECO:0000256" key="5">
    <source>
        <dbReference type="ARBA" id="ARBA00023136"/>
    </source>
</evidence>
<evidence type="ECO:0000256" key="1">
    <source>
        <dbReference type="ARBA" id="ARBA00004141"/>
    </source>
</evidence>
<feature type="transmembrane region" description="Helical" evidence="6">
    <location>
        <begin position="166"/>
        <end position="185"/>
    </location>
</feature>
<organism evidence="7 8">
    <name type="scientific">Brucella cytisi</name>
    <dbReference type="NCBI Taxonomy" id="407152"/>
    <lineage>
        <taxon>Bacteria</taxon>
        <taxon>Pseudomonadati</taxon>
        <taxon>Pseudomonadota</taxon>
        <taxon>Alphaproteobacteria</taxon>
        <taxon>Hyphomicrobiales</taxon>
        <taxon>Brucellaceae</taxon>
        <taxon>Brucella/Ochrobactrum group</taxon>
        <taxon>Brucella</taxon>
    </lineage>
</organism>
<feature type="transmembrane region" description="Helical" evidence="6">
    <location>
        <begin position="21"/>
        <end position="53"/>
    </location>
</feature>
<dbReference type="PANTHER" id="PTHR33514">
    <property type="entry name" value="PROTEIN ABCI12, CHLOROPLASTIC"/>
    <property type="match status" value="1"/>
</dbReference>
<keyword evidence="4 6" id="KW-1133">Transmembrane helix</keyword>
<evidence type="ECO:0000256" key="2">
    <source>
        <dbReference type="ARBA" id="ARBA00008564"/>
    </source>
</evidence>
<feature type="transmembrane region" description="Helical" evidence="6">
    <location>
        <begin position="65"/>
        <end position="85"/>
    </location>
</feature>
<dbReference type="Pfam" id="PF02361">
    <property type="entry name" value="CbiQ"/>
    <property type="match status" value="1"/>
</dbReference>
<feature type="transmembrane region" description="Helical" evidence="6">
    <location>
        <begin position="92"/>
        <end position="116"/>
    </location>
</feature>
<dbReference type="EMBL" id="MOEC01000013">
    <property type="protein sequence ID" value="OIS92835.1"/>
    <property type="molecule type" value="Genomic_DNA"/>
</dbReference>
<sequence>MMMPERPDSSLIHRLRPEAKLLVLFVCSIFLFVLTSPLALIWPAGAIVAITVLCCSPAFLQWLRAWPLLLTIAALGIWTFFARGLEETLVILLRLGALSLLATIVTATTTVGQFISTITRLVRPLEKLGVVNARDAGLVIGLVVRFVPEVQARYRSVVDAHRARGIGLKLSTIIVPIIIAVILSADEIANAIDARNIRDTQSRNN</sequence>
<evidence type="ECO:0000256" key="4">
    <source>
        <dbReference type="ARBA" id="ARBA00022989"/>
    </source>
</evidence>
<evidence type="ECO:0000313" key="7">
    <source>
        <dbReference type="EMBL" id="OIS92835.1"/>
    </source>
</evidence>
<dbReference type="PANTHER" id="PTHR33514:SF13">
    <property type="entry name" value="PROTEIN ABCI12, CHLOROPLASTIC"/>
    <property type="match status" value="1"/>
</dbReference>
<evidence type="ECO:0000313" key="8">
    <source>
        <dbReference type="Proteomes" id="UP000182985"/>
    </source>
</evidence>
<comment type="similarity">
    <text evidence="2">Belongs to the CbiQ family.</text>
</comment>
<dbReference type="Proteomes" id="UP000182985">
    <property type="component" value="Unassembled WGS sequence"/>
</dbReference>
<protein>
    <recommendedName>
        <fullName evidence="9">Cobalt transport protein</fullName>
    </recommendedName>
</protein>
<keyword evidence="3 6" id="KW-0812">Transmembrane</keyword>
<evidence type="ECO:0008006" key="9">
    <source>
        <dbReference type="Google" id="ProtNLM"/>
    </source>
</evidence>
<name>A0A1J6HKB7_9HYPH</name>
<evidence type="ECO:0000256" key="3">
    <source>
        <dbReference type="ARBA" id="ARBA00022692"/>
    </source>
</evidence>
<proteinExistence type="inferred from homology"/>
<reference evidence="7 8" key="1">
    <citation type="submission" date="2016-10" db="EMBL/GenBank/DDBJ databases">
        <title>The Draft Genome Sequence of the Potato Rhizosphere Bacteria Ochrobactrum sp. IPA7.2.</title>
        <authorList>
            <person name="Gogoleva N.E."/>
            <person name="Khlopko Y.A."/>
            <person name="Burygin G.L."/>
            <person name="Plotnikov A.O."/>
        </authorList>
    </citation>
    <scope>NUCLEOTIDE SEQUENCE [LARGE SCALE GENOMIC DNA]</scope>
    <source>
        <strain evidence="7 8">IPA7.2</strain>
    </source>
</reference>
<dbReference type="AlphaFoldDB" id="A0A1J6HKB7"/>
<keyword evidence="8" id="KW-1185">Reference proteome</keyword>
<keyword evidence="5 6" id="KW-0472">Membrane</keyword>
<evidence type="ECO:0000256" key="6">
    <source>
        <dbReference type="SAM" id="Phobius"/>
    </source>
</evidence>
<comment type="subcellular location">
    <subcellularLocation>
        <location evidence="1">Membrane</location>
        <topology evidence="1">Multi-pass membrane protein</topology>
    </subcellularLocation>
</comment>
<comment type="caution">
    <text evidence="7">The sequence shown here is derived from an EMBL/GenBank/DDBJ whole genome shotgun (WGS) entry which is preliminary data.</text>
</comment>
<dbReference type="RefSeq" id="WP_071632303.1">
    <property type="nucleotide sequence ID" value="NZ_MOEC01000013.1"/>
</dbReference>
<dbReference type="InterPro" id="IPR003339">
    <property type="entry name" value="ABC/ECF_trnsptr_transmembrane"/>
</dbReference>
<accession>A0A1J6HKB7</accession>
<gene>
    <name evidence="7" type="ORF">BLA27_14175</name>
</gene>
<dbReference type="OrthoDB" id="5868344at2"/>